<evidence type="ECO:0000313" key="3">
    <source>
        <dbReference type="Proteomes" id="UP000642993"/>
    </source>
</evidence>
<dbReference type="CDD" id="cd00198">
    <property type="entry name" value="vWFA"/>
    <property type="match status" value="1"/>
</dbReference>
<gene>
    <name evidence="2" type="ORF">HT102_04760</name>
</gene>
<keyword evidence="3" id="KW-1185">Reference proteome</keyword>
<dbReference type="Gene3D" id="3.40.50.410">
    <property type="entry name" value="von Willebrand factor, type A domain"/>
    <property type="match status" value="1"/>
</dbReference>
<feature type="region of interest" description="Disordered" evidence="1">
    <location>
        <begin position="189"/>
        <end position="216"/>
    </location>
</feature>
<evidence type="ECO:0000313" key="2">
    <source>
        <dbReference type="EMBL" id="MBD8505795.1"/>
    </source>
</evidence>
<evidence type="ECO:0000256" key="1">
    <source>
        <dbReference type="SAM" id="MobiDB-lite"/>
    </source>
</evidence>
<dbReference type="SUPFAM" id="SSF53300">
    <property type="entry name" value="vWA-like"/>
    <property type="match status" value="1"/>
</dbReference>
<comment type="caution">
    <text evidence="2">The sequence shown here is derived from an EMBL/GenBank/DDBJ whole genome shotgun (WGS) entry which is preliminary data.</text>
</comment>
<dbReference type="InterPro" id="IPR036465">
    <property type="entry name" value="vWFA_dom_sf"/>
</dbReference>
<dbReference type="EMBL" id="JACYWE010000002">
    <property type="protein sequence ID" value="MBD8505795.1"/>
    <property type="molecule type" value="Genomic_DNA"/>
</dbReference>
<accession>A0A927JAX7</accession>
<feature type="compositionally biased region" description="Basic and acidic residues" evidence="1">
    <location>
        <begin position="205"/>
        <end position="216"/>
    </location>
</feature>
<protein>
    <submittedName>
        <fullName evidence="2">VWA domain-containing protein</fullName>
    </submittedName>
</protein>
<dbReference type="RefSeq" id="WP_192038255.1">
    <property type="nucleotide sequence ID" value="NZ_JACYWE010000002.1"/>
</dbReference>
<name>A0A927JAX7_9ACTN</name>
<dbReference type="Proteomes" id="UP000642993">
    <property type="component" value="Unassembled WGS sequence"/>
</dbReference>
<proteinExistence type="predicted"/>
<dbReference type="AlphaFoldDB" id="A0A927JAX7"/>
<reference evidence="2" key="1">
    <citation type="submission" date="2020-09" db="EMBL/GenBank/DDBJ databases">
        <title>Hoyosella lacisalsi sp. nov., a halotolerant actinobacterium isolated from soil of Lake Gudzhirganskoe.</title>
        <authorList>
            <person name="Yang Q."/>
            <person name="Guo P.Y."/>
            <person name="Liu S.W."/>
            <person name="Li F.N."/>
            <person name="Sun C.H."/>
        </authorList>
    </citation>
    <scope>NUCLEOTIDE SEQUENCE</scope>
    <source>
        <strain evidence="2">G463</strain>
    </source>
</reference>
<organism evidence="2 3">
    <name type="scientific">Lolliginicoccus lacisalsi</name>
    <dbReference type="NCBI Taxonomy" id="2742202"/>
    <lineage>
        <taxon>Bacteria</taxon>
        <taxon>Bacillati</taxon>
        <taxon>Actinomycetota</taxon>
        <taxon>Actinomycetes</taxon>
        <taxon>Mycobacteriales</taxon>
        <taxon>Hoyosellaceae</taxon>
        <taxon>Lolliginicoccus</taxon>
    </lineage>
</organism>
<sequence>MANPGTPLIAVLLDRSGSMATIKKDMEAGFAALIAKQAELPGTALVTLSQFDTHYEDVFPPIPASEVTGLNLQPRGLTALLDALGRFVTEIRDELHRAETMHADTGPDKVIVVVITDGHENASNTWTVEGVRDLVSGQQDNHGWEFVFLGANLDAVEVGRDLGFHADRSLTYSADPDGVEDAMELLSDYVERSRSTPGSPTGFSADDRRRAIGEQD</sequence>